<name>A0A8C1CT70_CYPCA</name>
<dbReference type="Pfam" id="PF00102">
    <property type="entry name" value="Y_phosphatase"/>
    <property type="match status" value="2"/>
</dbReference>
<proteinExistence type="predicted"/>
<feature type="domain" description="Tyrosine-protein phosphatase" evidence="3">
    <location>
        <begin position="370"/>
        <end position="626"/>
    </location>
</feature>
<dbReference type="PROSITE" id="PS50055">
    <property type="entry name" value="TYR_PHOSPHATASE_PTP"/>
    <property type="match status" value="2"/>
</dbReference>
<dbReference type="AlphaFoldDB" id="A0A8C1CT70"/>
<dbReference type="InterPro" id="IPR016130">
    <property type="entry name" value="Tyr_Pase_AS"/>
</dbReference>
<dbReference type="Proteomes" id="UP001108240">
    <property type="component" value="Unplaced"/>
</dbReference>
<dbReference type="PANTHER" id="PTHR19134:SF451">
    <property type="entry name" value="RECEPTOR-TYPE TYROSINE-PROTEIN PHOSPHATASE"/>
    <property type="match status" value="1"/>
</dbReference>
<dbReference type="SMART" id="SM00194">
    <property type="entry name" value="PTPc"/>
    <property type="match status" value="2"/>
</dbReference>
<dbReference type="InterPro" id="IPR029021">
    <property type="entry name" value="Prot-tyrosine_phosphatase-like"/>
</dbReference>
<dbReference type="Ensembl" id="ENSCCRT00000055989.2">
    <property type="protein sequence ID" value="ENSCCRP00000051662.2"/>
    <property type="gene ID" value="ENSCCRG00000027584.2"/>
</dbReference>
<keyword evidence="2" id="KW-0378">Hydrolase</keyword>
<sequence length="637" mass="74383">MRKNFRFWCVLRTLSFFTFCFVLSLCKFLTSKSVRFREQRKDLVASVDKKLPNGFLEDQEQTVVLLPRSPSPSKHYFPIPLDSLEEEFRLRLADDGKLFREEFNSLPCGFGCGTFEEASRDENREKNRYPNILPCKCSTHLQTSQTPWKSLFCPKPETVGDFWRMVWEQKSATIVMLTNTRERKEEKCYQYWPEQGCWIYGCVRVAMEDVTVLVDYTIRKFCVQHHAADGCRPPRLVTQLHFTSWPDFGVPLSPIGMLKFLKKVKTVNPVHAGPIIVHCSAGVGRTGTFIVIDAMMDMMHAEARVDVFGFVSRIRKQRCQLIQTDMQYSFIYQALLEHYLYGDTELDIASLEGHLHKLHNTHTQMDRVGLEEEFRKLTNVRIMKENMRTGNLPANMRKNRVLQIIPYDFNRVILSMKRGQEFTDYINASFIDGYRQKDYFIATQAPLDHTVQDFWRMVWEWKCHSIVMLTELKEREQEKCVRYWPPEGSVSFGDYVLELKRDTLCETFSIRDMLCLQEKQTRLVRQFHFHGWPEIGSPSDGKGMIDIIAAVQKQQQQSGNNPIVVHCSAGAGRTGTFIALSNILERVKAEGLLDVFQTVKSLRTRRPHMVQTVEQYDFCYRVVQDFVDIYSDYANFK</sequence>
<dbReference type="SUPFAM" id="SSF52799">
    <property type="entry name" value="(Phosphotyrosine protein) phosphatases II"/>
    <property type="match status" value="2"/>
</dbReference>
<dbReference type="PRINTS" id="PR00700">
    <property type="entry name" value="PRTYPHPHTASE"/>
</dbReference>
<dbReference type="InterPro" id="IPR050348">
    <property type="entry name" value="Protein-Tyr_Phosphatase"/>
</dbReference>
<evidence type="ECO:0000256" key="2">
    <source>
        <dbReference type="ARBA" id="ARBA00022912"/>
    </source>
</evidence>
<dbReference type="GeneTree" id="ENSGT00940000156570"/>
<feature type="domain" description="Tyrosine specific protein phosphatases" evidence="4">
    <location>
        <begin position="542"/>
        <end position="617"/>
    </location>
</feature>
<dbReference type="PROSITE" id="PS00383">
    <property type="entry name" value="TYR_PHOSPHATASE_1"/>
    <property type="match status" value="2"/>
</dbReference>
<dbReference type="InterPro" id="IPR000242">
    <property type="entry name" value="PTP_cat"/>
</dbReference>
<feature type="domain" description="Tyrosine specific protein phosphatases" evidence="4">
    <location>
        <begin position="258"/>
        <end position="329"/>
    </location>
</feature>
<dbReference type="FunFam" id="3.90.190.10:FF:000227">
    <property type="entry name" value="Protein tyrosine phosphatase, receptor type E"/>
    <property type="match status" value="1"/>
</dbReference>
<evidence type="ECO:0000256" key="1">
    <source>
        <dbReference type="ARBA" id="ARBA00013064"/>
    </source>
</evidence>
<reference evidence="5" key="1">
    <citation type="submission" date="2025-08" db="UniProtKB">
        <authorList>
            <consortium name="Ensembl"/>
        </authorList>
    </citation>
    <scope>IDENTIFICATION</scope>
</reference>
<evidence type="ECO:0000259" key="3">
    <source>
        <dbReference type="PROSITE" id="PS50055"/>
    </source>
</evidence>
<dbReference type="InterPro" id="IPR003595">
    <property type="entry name" value="Tyr_Pase_cat"/>
</dbReference>
<dbReference type="PANTHER" id="PTHR19134">
    <property type="entry name" value="RECEPTOR-TYPE TYROSINE-PROTEIN PHOSPHATASE"/>
    <property type="match status" value="1"/>
</dbReference>
<dbReference type="EC" id="3.1.3.48" evidence="1"/>
<keyword evidence="2" id="KW-0904">Protein phosphatase</keyword>
<dbReference type="FunFam" id="3.90.190.10:FF:000022">
    <property type="entry name" value="Receptor-type tyrosine-protein phosphatase epsilon"/>
    <property type="match status" value="1"/>
</dbReference>
<dbReference type="PROSITE" id="PS50056">
    <property type="entry name" value="TYR_PHOSPHATASE_2"/>
    <property type="match status" value="2"/>
</dbReference>
<feature type="domain" description="Tyrosine-protein phosphatase" evidence="3">
    <location>
        <begin position="99"/>
        <end position="338"/>
    </location>
</feature>
<accession>A0A8C1CT70</accession>
<keyword evidence="6" id="KW-1185">Reference proteome</keyword>
<dbReference type="Gene3D" id="3.90.190.10">
    <property type="entry name" value="Protein tyrosine phosphatase superfamily"/>
    <property type="match status" value="2"/>
</dbReference>
<evidence type="ECO:0000313" key="6">
    <source>
        <dbReference type="Proteomes" id="UP001108240"/>
    </source>
</evidence>
<protein>
    <recommendedName>
        <fullName evidence="1">protein-tyrosine-phosphatase</fullName>
        <ecNumber evidence="1">3.1.3.48</ecNumber>
    </recommendedName>
</protein>
<dbReference type="InterPro" id="IPR000387">
    <property type="entry name" value="Tyr_Pase_dom"/>
</dbReference>
<evidence type="ECO:0000259" key="4">
    <source>
        <dbReference type="PROSITE" id="PS50056"/>
    </source>
</evidence>
<evidence type="ECO:0000313" key="5">
    <source>
        <dbReference type="Ensembl" id="ENSCCRP00000051662.2"/>
    </source>
</evidence>
<organism evidence="5 6">
    <name type="scientific">Cyprinus carpio carpio</name>
    <dbReference type="NCBI Taxonomy" id="630221"/>
    <lineage>
        <taxon>Eukaryota</taxon>
        <taxon>Metazoa</taxon>
        <taxon>Chordata</taxon>
        <taxon>Craniata</taxon>
        <taxon>Vertebrata</taxon>
        <taxon>Euteleostomi</taxon>
        <taxon>Actinopterygii</taxon>
        <taxon>Neopterygii</taxon>
        <taxon>Teleostei</taxon>
        <taxon>Ostariophysi</taxon>
        <taxon>Cypriniformes</taxon>
        <taxon>Cyprinidae</taxon>
        <taxon>Cyprininae</taxon>
        <taxon>Cyprinus</taxon>
    </lineage>
</organism>
<dbReference type="SMART" id="SM00404">
    <property type="entry name" value="PTPc_motif"/>
    <property type="match status" value="2"/>
</dbReference>
<dbReference type="GO" id="GO:0004725">
    <property type="term" value="F:protein tyrosine phosphatase activity"/>
    <property type="evidence" value="ECO:0007669"/>
    <property type="project" value="UniProtKB-EC"/>
</dbReference>
<reference evidence="5" key="2">
    <citation type="submission" date="2025-09" db="UniProtKB">
        <authorList>
            <consortium name="Ensembl"/>
        </authorList>
    </citation>
    <scope>IDENTIFICATION</scope>
</reference>